<organism evidence="4 5">
    <name type="scientific">Rhamnusium bicolor</name>
    <dbReference type="NCBI Taxonomy" id="1586634"/>
    <lineage>
        <taxon>Eukaryota</taxon>
        <taxon>Metazoa</taxon>
        <taxon>Ecdysozoa</taxon>
        <taxon>Arthropoda</taxon>
        <taxon>Hexapoda</taxon>
        <taxon>Insecta</taxon>
        <taxon>Pterygota</taxon>
        <taxon>Neoptera</taxon>
        <taxon>Endopterygota</taxon>
        <taxon>Coleoptera</taxon>
        <taxon>Polyphaga</taxon>
        <taxon>Cucujiformia</taxon>
        <taxon>Chrysomeloidea</taxon>
        <taxon>Cerambycidae</taxon>
        <taxon>Lepturinae</taxon>
        <taxon>Rhagiini</taxon>
        <taxon>Rhamnusium</taxon>
    </lineage>
</organism>
<dbReference type="PANTHER" id="PTHR46609:SF8">
    <property type="entry name" value="YQAJ VIRAL RECOMBINASE DOMAIN-CONTAINING PROTEIN"/>
    <property type="match status" value="1"/>
</dbReference>
<feature type="domain" description="Mutator-like transposase" evidence="3">
    <location>
        <begin position="8"/>
        <end position="294"/>
    </location>
</feature>
<dbReference type="InterPro" id="IPR049012">
    <property type="entry name" value="Mutator_transp_dom"/>
</dbReference>
<dbReference type="Proteomes" id="UP001162156">
    <property type="component" value="Unassembled WGS sequence"/>
</dbReference>
<dbReference type="AlphaFoldDB" id="A0AAV8ZT13"/>
<keyword evidence="5" id="KW-1185">Reference proteome</keyword>
<dbReference type="EMBL" id="JANEYF010000465">
    <property type="protein sequence ID" value="KAJ8969770.1"/>
    <property type="molecule type" value="Genomic_DNA"/>
</dbReference>
<dbReference type="InterPro" id="IPR011604">
    <property type="entry name" value="PDDEXK-like_dom_sf"/>
</dbReference>
<dbReference type="SUPFAM" id="SSF52980">
    <property type="entry name" value="Restriction endonuclease-like"/>
    <property type="match status" value="1"/>
</dbReference>
<evidence type="ECO:0000256" key="1">
    <source>
        <dbReference type="SAM" id="MobiDB-lite"/>
    </source>
</evidence>
<feature type="domain" description="YqaJ viral recombinase" evidence="2">
    <location>
        <begin position="312"/>
        <end position="427"/>
    </location>
</feature>
<dbReference type="InterPro" id="IPR019080">
    <property type="entry name" value="YqaJ_viral_recombinase"/>
</dbReference>
<dbReference type="InterPro" id="IPR011335">
    <property type="entry name" value="Restrct_endonuc-II-like"/>
</dbReference>
<dbReference type="InterPro" id="IPR051703">
    <property type="entry name" value="NF-kappa-B_Signaling_Reg"/>
</dbReference>
<evidence type="ECO:0008006" key="6">
    <source>
        <dbReference type="Google" id="ProtNLM"/>
    </source>
</evidence>
<proteinExistence type="predicted"/>
<evidence type="ECO:0000259" key="2">
    <source>
        <dbReference type="Pfam" id="PF09588"/>
    </source>
</evidence>
<dbReference type="Gene3D" id="3.90.320.10">
    <property type="match status" value="1"/>
</dbReference>
<comment type="caution">
    <text evidence="4">The sequence shown here is derived from an EMBL/GenBank/DDBJ whole genome shotgun (WGS) entry which is preliminary data.</text>
</comment>
<dbReference type="GO" id="GO:0006281">
    <property type="term" value="P:DNA repair"/>
    <property type="evidence" value="ECO:0007669"/>
    <property type="project" value="UniProtKB-ARBA"/>
</dbReference>
<dbReference type="Pfam" id="PF09588">
    <property type="entry name" value="YqaJ"/>
    <property type="match status" value="1"/>
</dbReference>
<gene>
    <name evidence="4" type="ORF">NQ314_001607</name>
</gene>
<feature type="region of interest" description="Disordered" evidence="1">
    <location>
        <begin position="303"/>
        <end position="325"/>
    </location>
</feature>
<dbReference type="CDD" id="cd22343">
    <property type="entry name" value="PDDEXK_lambda_exonuclease-like"/>
    <property type="match status" value="1"/>
</dbReference>
<evidence type="ECO:0000259" key="3">
    <source>
        <dbReference type="Pfam" id="PF20700"/>
    </source>
</evidence>
<accession>A0AAV8ZT13</accession>
<dbReference type="Pfam" id="PF20700">
    <property type="entry name" value="Mutator"/>
    <property type="match status" value="1"/>
</dbReference>
<dbReference type="PANTHER" id="PTHR46609">
    <property type="entry name" value="EXONUCLEASE, PHAGE-TYPE/RECB, C-TERMINAL DOMAIN-CONTAINING PROTEIN"/>
    <property type="match status" value="1"/>
</dbReference>
<protein>
    <recommendedName>
        <fullName evidence="6">YqaJ viral recombinase domain-containing protein</fullName>
    </recommendedName>
</protein>
<reference evidence="4" key="1">
    <citation type="journal article" date="2023" name="Insect Mol. Biol.">
        <title>Genome sequencing provides insights into the evolution of gene families encoding plant cell wall-degrading enzymes in longhorned beetles.</title>
        <authorList>
            <person name="Shin N.R."/>
            <person name="Okamura Y."/>
            <person name="Kirsch R."/>
            <person name="Pauchet Y."/>
        </authorList>
    </citation>
    <scope>NUCLEOTIDE SEQUENCE</scope>
    <source>
        <strain evidence="4">RBIC_L_NR</strain>
    </source>
</reference>
<sequence>MDQIPLEGRRLVDIGYLLKQINEMSQHPPFDCRFSDMEPVNEHRVGVKTKILYRYKMCNIEKTLALIDDSGNKMDVNDALALGTISTGTGYSMVNELFSVLNVPFMSPNTYQRHHENVAELIHKISWATIEESGKEEAELARELGQVDENGTPFISVIADGTWSKRSYSTNYNAPSGVACIIGLRTRKILFLGVRNAYCCICAQAEKKGMPIPEHKCFKNWSKTSTSMEADIIVEGFKRSLEMHGIIYSQLIGDGDSSVSRKLFEARPYGNKLVEKIECRNHLLRNFCKKIRDICALPDEDYGPDANPEPDLPEEHFTGNDSTQYGQEHEPFAKRQFEEELKLKVDECGFFIDPEDFFLGASPDGLVGSDAIIEIKCPKAASKLHPRDAIEQKLLKFAVLNENNMLCVKENHNYFYQVQGQLHVTKRKICYFIVWTPLGMMTQKNGKIFLKSRKNKKTIAKKNKERDFTQKLDKLFNISKKSEQFLTDEQKGLLNEDTRLRRSTAKSALSDAPIPDLELPSTSRSISFYSSPEQELEKSISSFSNDLKRFASDLEDPYPENHKKPKKIDVINPAVVSALDRTNTSSRNAVYLFAAFSESLGVPVEDTNLSYSTIRRRRLEARKDIVDDLKDKIQFPNNLFLHWDTKFLVDVCGYDKVDRLAVVVSGSNFEQLLNIPKIGSGTGEQQTLSIIDSLDDWGIADKIKGLCFDTTASNTGPHSGACATLERILEKKFLYFACRHHVYELVLQKACQTCLPATSGPNVSTFERFRQTWKNIDQSNYITGLDNEIIRDKVMDERDCVLQFISKQLNV</sequence>
<evidence type="ECO:0000313" key="4">
    <source>
        <dbReference type="EMBL" id="KAJ8969770.1"/>
    </source>
</evidence>
<name>A0AAV8ZT13_9CUCU</name>
<evidence type="ECO:0000313" key="5">
    <source>
        <dbReference type="Proteomes" id="UP001162156"/>
    </source>
</evidence>